<proteinExistence type="predicted"/>
<dbReference type="AlphaFoldDB" id="A0A563VPU3"/>
<keyword evidence="2" id="KW-1185">Reference proteome</keyword>
<sequence>MSNDFKSIKVENLYRLQEDIENFILRNQKQFNSLAYLKN</sequence>
<dbReference type="EMBL" id="CAACVJ010000113">
    <property type="protein sequence ID" value="VEP13488.1"/>
    <property type="molecule type" value="Genomic_DNA"/>
</dbReference>
<organism evidence="1 2">
    <name type="scientific">Hyella patelloides LEGE 07179</name>
    <dbReference type="NCBI Taxonomy" id="945734"/>
    <lineage>
        <taxon>Bacteria</taxon>
        <taxon>Bacillati</taxon>
        <taxon>Cyanobacteriota</taxon>
        <taxon>Cyanophyceae</taxon>
        <taxon>Pleurocapsales</taxon>
        <taxon>Hyellaceae</taxon>
        <taxon>Hyella</taxon>
    </lineage>
</organism>
<name>A0A563VPU3_9CYAN</name>
<accession>A0A563VPU3</accession>
<evidence type="ECO:0000313" key="1">
    <source>
        <dbReference type="EMBL" id="VEP13488.1"/>
    </source>
</evidence>
<dbReference type="Proteomes" id="UP000320055">
    <property type="component" value="Unassembled WGS sequence"/>
</dbReference>
<evidence type="ECO:0000313" key="2">
    <source>
        <dbReference type="Proteomes" id="UP000320055"/>
    </source>
</evidence>
<reference evidence="1 2" key="1">
    <citation type="submission" date="2019-01" db="EMBL/GenBank/DDBJ databases">
        <authorList>
            <person name="Brito A."/>
        </authorList>
    </citation>
    <scope>NUCLEOTIDE SEQUENCE [LARGE SCALE GENOMIC DNA]</scope>
    <source>
        <strain evidence="1">1</strain>
    </source>
</reference>
<protein>
    <submittedName>
        <fullName evidence="1">Uncharacterized protein</fullName>
    </submittedName>
</protein>
<gene>
    <name evidence="1" type="ORF">H1P_200020</name>
</gene>